<gene>
    <name evidence="2" type="ORF">TSUD_40290</name>
</gene>
<reference evidence="3" key="1">
    <citation type="journal article" date="2017" name="Front. Plant Sci.">
        <title>Climate Clever Clovers: New Paradigm to Reduce the Environmental Footprint of Ruminants by Breeding Low Methanogenic Forages Utilizing Haplotype Variation.</title>
        <authorList>
            <person name="Kaur P."/>
            <person name="Appels R."/>
            <person name="Bayer P.E."/>
            <person name="Keeble-Gagnere G."/>
            <person name="Wang J."/>
            <person name="Hirakawa H."/>
            <person name="Shirasawa K."/>
            <person name="Vercoe P."/>
            <person name="Stefanova K."/>
            <person name="Durmic Z."/>
            <person name="Nichols P."/>
            <person name="Revell C."/>
            <person name="Isobe S.N."/>
            <person name="Edwards D."/>
            <person name="Erskine W."/>
        </authorList>
    </citation>
    <scope>NUCLEOTIDE SEQUENCE [LARGE SCALE GENOMIC DNA]</scope>
    <source>
        <strain evidence="3">cv. Daliak</strain>
    </source>
</reference>
<dbReference type="EMBL" id="DF973271">
    <property type="protein sequence ID" value="GAU23551.1"/>
    <property type="molecule type" value="Genomic_DNA"/>
</dbReference>
<sequence>MVNAGVTTNPQQARITTVTNEPQRNATVNTNPQQARITTVTNEPQLNATVTNQETSRSSIHSQNQNVDNAVRTSEEIAAAGILREQQREFRELCVKYGLDVGILGEYSCKRIIRFLEKSVDRRVQSPYTKRCKEYLDTCYLCLDELLHLLENHTLHDIQRSHPTLLNDLVLKLQCHTIGGDWLRGFEDALNAGSAAELERMVSALSVVDGNIAHFEKSRERTVSVLSVIKKRISDLNTQKTRLQENIRKVSANVKRKYPFDH</sequence>
<organism evidence="2 3">
    <name type="scientific">Trifolium subterraneum</name>
    <name type="common">Subterranean clover</name>
    <dbReference type="NCBI Taxonomy" id="3900"/>
    <lineage>
        <taxon>Eukaryota</taxon>
        <taxon>Viridiplantae</taxon>
        <taxon>Streptophyta</taxon>
        <taxon>Embryophyta</taxon>
        <taxon>Tracheophyta</taxon>
        <taxon>Spermatophyta</taxon>
        <taxon>Magnoliopsida</taxon>
        <taxon>eudicotyledons</taxon>
        <taxon>Gunneridae</taxon>
        <taxon>Pentapetalae</taxon>
        <taxon>rosids</taxon>
        <taxon>fabids</taxon>
        <taxon>Fabales</taxon>
        <taxon>Fabaceae</taxon>
        <taxon>Papilionoideae</taxon>
        <taxon>50 kb inversion clade</taxon>
        <taxon>NPAAA clade</taxon>
        <taxon>Hologalegina</taxon>
        <taxon>IRL clade</taxon>
        <taxon>Trifolieae</taxon>
        <taxon>Trifolium</taxon>
    </lineage>
</organism>
<keyword evidence="3" id="KW-1185">Reference proteome</keyword>
<dbReference type="Proteomes" id="UP000242715">
    <property type="component" value="Unassembled WGS sequence"/>
</dbReference>
<dbReference type="AlphaFoldDB" id="A0A2Z6LVN7"/>
<evidence type="ECO:0000313" key="3">
    <source>
        <dbReference type="Proteomes" id="UP000242715"/>
    </source>
</evidence>
<evidence type="ECO:0000313" key="2">
    <source>
        <dbReference type="EMBL" id="GAU23551.1"/>
    </source>
</evidence>
<evidence type="ECO:0000256" key="1">
    <source>
        <dbReference type="SAM" id="Coils"/>
    </source>
</evidence>
<keyword evidence="1" id="KW-0175">Coiled coil</keyword>
<protein>
    <submittedName>
        <fullName evidence="2">Uncharacterized protein</fullName>
    </submittedName>
</protein>
<proteinExistence type="predicted"/>
<dbReference type="OrthoDB" id="10564707at2759"/>
<accession>A0A2Z6LVN7</accession>
<feature type="coiled-coil region" evidence="1">
    <location>
        <begin position="226"/>
        <end position="253"/>
    </location>
</feature>
<name>A0A2Z6LVN7_TRISU</name>